<evidence type="ECO:0000313" key="2">
    <source>
        <dbReference type="Proteomes" id="UP001143856"/>
    </source>
</evidence>
<proteinExistence type="predicted"/>
<reference evidence="1" key="1">
    <citation type="submission" date="2022-10" db="EMBL/GenBank/DDBJ databases">
        <title>Genome Sequence of Xylaria curta.</title>
        <authorList>
            <person name="Buettner E."/>
        </authorList>
    </citation>
    <scope>NUCLEOTIDE SEQUENCE</scope>
    <source>
        <strain evidence="1">Babe10</strain>
    </source>
</reference>
<dbReference type="Proteomes" id="UP001143856">
    <property type="component" value="Unassembled WGS sequence"/>
</dbReference>
<accession>A0ACC1P430</accession>
<dbReference type="EMBL" id="JAPDGR010000921">
    <property type="protein sequence ID" value="KAJ2986607.1"/>
    <property type="molecule type" value="Genomic_DNA"/>
</dbReference>
<organism evidence="1 2">
    <name type="scientific">Xylaria curta</name>
    <dbReference type="NCBI Taxonomy" id="42375"/>
    <lineage>
        <taxon>Eukaryota</taxon>
        <taxon>Fungi</taxon>
        <taxon>Dikarya</taxon>
        <taxon>Ascomycota</taxon>
        <taxon>Pezizomycotina</taxon>
        <taxon>Sordariomycetes</taxon>
        <taxon>Xylariomycetidae</taxon>
        <taxon>Xylariales</taxon>
        <taxon>Xylariaceae</taxon>
        <taxon>Xylaria</taxon>
    </lineage>
</organism>
<name>A0ACC1P430_9PEZI</name>
<comment type="caution">
    <text evidence="1">The sequence shown here is derived from an EMBL/GenBank/DDBJ whole genome shotgun (WGS) entry which is preliminary data.</text>
</comment>
<keyword evidence="2" id="KW-1185">Reference proteome</keyword>
<evidence type="ECO:0000313" key="1">
    <source>
        <dbReference type="EMBL" id="KAJ2986607.1"/>
    </source>
</evidence>
<protein>
    <submittedName>
        <fullName evidence="1">Uncharacterized protein</fullName>
    </submittedName>
</protein>
<sequence>MGLIALGPIFTAIFSLVVAYFISLTFSGWYRLRHIPGPLLASFSYLWLGYSGWSGKQYDIHKVLAEKYGPLVRLGPNEVSTDDPETIRRISNAKSAYPRSGWYDGARFHPDTDALFTMTDPVRHDKQKAKASHGYSGRETPGLESAVDEQLSNLIGLIRRKYLHKSGGRSKMVPLDLAEAIPLFTLDVISRIALGKEFGCLEADKDIHGFYHLVESHMPAMNVLGDVPWARRIVFSTLGIKLLGPKPTDKTGLGLMMKMTNDEVRKRYSGDVEGLTDMLGSFRRHGLTEVQCQTEALFMFVAATPVAYQRLKTEMKNAIESGIISSPITAAEARTLPYLQAVLYEGLRIRPSATASFSKQVPPEGDTIHGHFLPGGTTIGPNLPSLMRSKSLFGEDSDIFRPERFLEADEATRTEMQRNVELVFGYGRWMCAGKAIAFIELNKVLFELLRQFDFQILDPKAGITCFSHGAWMDKDIFVTATESDMFA</sequence>
<gene>
    <name evidence="1" type="ORF">NUW58_g4941</name>
</gene>